<keyword evidence="1" id="KW-0812">Transmembrane</keyword>
<accession>A0ABS2PHC0</accession>
<keyword evidence="1" id="KW-0472">Membrane</keyword>
<comment type="caution">
    <text evidence="2">The sequence shown here is derived from an EMBL/GenBank/DDBJ whole genome shotgun (WGS) entry which is preliminary data.</text>
</comment>
<evidence type="ECO:0000256" key="1">
    <source>
        <dbReference type="SAM" id="Phobius"/>
    </source>
</evidence>
<evidence type="ECO:0000313" key="2">
    <source>
        <dbReference type="EMBL" id="MBM7634724.1"/>
    </source>
</evidence>
<organism evidence="2 3">
    <name type="scientific">Geomicrobium sediminis</name>
    <dbReference type="NCBI Taxonomy" id="1347788"/>
    <lineage>
        <taxon>Bacteria</taxon>
        <taxon>Bacillati</taxon>
        <taxon>Bacillota</taxon>
        <taxon>Bacilli</taxon>
        <taxon>Bacillales</taxon>
        <taxon>Geomicrobium</taxon>
    </lineage>
</organism>
<feature type="transmembrane region" description="Helical" evidence="1">
    <location>
        <begin position="44"/>
        <end position="67"/>
    </location>
</feature>
<sequence>MNGVGLWMEIASSLLIAIAYGTILWSIYQILFKDDDTVTEGLVGMYYMILPIFVGLPAFLLVSQFLHTVTFPLTIAIVLLPFLSILSTIIMILFVYRHHFTP</sequence>
<name>A0ABS2PHC0_9BACL</name>
<protein>
    <submittedName>
        <fullName evidence="2">Membrane protein YhdT</fullName>
    </submittedName>
</protein>
<keyword evidence="3" id="KW-1185">Reference proteome</keyword>
<feature type="transmembrane region" description="Helical" evidence="1">
    <location>
        <begin position="6"/>
        <end position="32"/>
    </location>
</feature>
<gene>
    <name evidence="2" type="ORF">JOD17_003850</name>
</gene>
<dbReference type="RefSeq" id="WP_204699500.1">
    <property type="nucleotide sequence ID" value="NZ_JAFBEC010000016.1"/>
</dbReference>
<feature type="transmembrane region" description="Helical" evidence="1">
    <location>
        <begin position="73"/>
        <end position="96"/>
    </location>
</feature>
<proteinExistence type="predicted"/>
<reference evidence="2 3" key="1">
    <citation type="submission" date="2021-01" db="EMBL/GenBank/DDBJ databases">
        <title>Genomic Encyclopedia of Type Strains, Phase IV (KMG-IV): sequencing the most valuable type-strain genomes for metagenomic binning, comparative biology and taxonomic classification.</title>
        <authorList>
            <person name="Goeker M."/>
        </authorList>
    </citation>
    <scope>NUCLEOTIDE SEQUENCE [LARGE SCALE GENOMIC DNA]</scope>
    <source>
        <strain evidence="2 3">DSM 25540</strain>
    </source>
</reference>
<dbReference type="EMBL" id="JAFBEC010000016">
    <property type="protein sequence ID" value="MBM7634724.1"/>
    <property type="molecule type" value="Genomic_DNA"/>
</dbReference>
<keyword evidence="1" id="KW-1133">Transmembrane helix</keyword>
<evidence type="ECO:0000313" key="3">
    <source>
        <dbReference type="Proteomes" id="UP000741863"/>
    </source>
</evidence>
<dbReference type="Proteomes" id="UP000741863">
    <property type="component" value="Unassembled WGS sequence"/>
</dbReference>